<accession>A0A1D1UTD4</accession>
<comment type="caution">
    <text evidence="1">The sequence shown here is derived from an EMBL/GenBank/DDBJ whole genome shotgun (WGS) entry which is preliminary data.</text>
</comment>
<dbReference type="EMBL" id="BDGG01000001">
    <property type="protein sequence ID" value="GAU90972.1"/>
    <property type="molecule type" value="Genomic_DNA"/>
</dbReference>
<dbReference type="Proteomes" id="UP000186922">
    <property type="component" value="Unassembled WGS sequence"/>
</dbReference>
<gene>
    <name evidence="1" type="primary">RvY_03315-1</name>
    <name evidence="1" type="synonym">RvY_03315.1</name>
    <name evidence="1" type="ORF">RvY_03315</name>
</gene>
<evidence type="ECO:0000313" key="1">
    <source>
        <dbReference type="EMBL" id="GAU90972.1"/>
    </source>
</evidence>
<protein>
    <submittedName>
        <fullName evidence="1">Uncharacterized protein</fullName>
    </submittedName>
</protein>
<sequence length="76" mass="8372">MAVLRVPPTRRTSSCLTLPDSGLSRPLCVYTIYNSKESSANSGPFAFRQSQSRLKRGTDAYAVERQLISIAIRHSG</sequence>
<reference evidence="1 2" key="1">
    <citation type="journal article" date="2016" name="Nat. Commun.">
        <title>Extremotolerant tardigrade genome and improved radiotolerance of human cultured cells by tardigrade-unique protein.</title>
        <authorList>
            <person name="Hashimoto T."/>
            <person name="Horikawa D.D."/>
            <person name="Saito Y."/>
            <person name="Kuwahara H."/>
            <person name="Kozuka-Hata H."/>
            <person name="Shin-I T."/>
            <person name="Minakuchi Y."/>
            <person name="Ohishi K."/>
            <person name="Motoyama A."/>
            <person name="Aizu T."/>
            <person name="Enomoto A."/>
            <person name="Kondo K."/>
            <person name="Tanaka S."/>
            <person name="Hara Y."/>
            <person name="Koshikawa S."/>
            <person name="Sagara H."/>
            <person name="Miura T."/>
            <person name="Yokobori S."/>
            <person name="Miyagawa K."/>
            <person name="Suzuki Y."/>
            <person name="Kubo T."/>
            <person name="Oyama M."/>
            <person name="Kohara Y."/>
            <person name="Fujiyama A."/>
            <person name="Arakawa K."/>
            <person name="Katayama T."/>
            <person name="Toyoda A."/>
            <person name="Kunieda T."/>
        </authorList>
    </citation>
    <scope>NUCLEOTIDE SEQUENCE [LARGE SCALE GENOMIC DNA]</scope>
    <source>
        <strain evidence="1 2">YOKOZUNA-1</strain>
    </source>
</reference>
<name>A0A1D1UTD4_RAMVA</name>
<keyword evidence="2" id="KW-1185">Reference proteome</keyword>
<evidence type="ECO:0000313" key="2">
    <source>
        <dbReference type="Proteomes" id="UP000186922"/>
    </source>
</evidence>
<proteinExistence type="predicted"/>
<organism evidence="1 2">
    <name type="scientific">Ramazzottius varieornatus</name>
    <name type="common">Water bear</name>
    <name type="synonym">Tardigrade</name>
    <dbReference type="NCBI Taxonomy" id="947166"/>
    <lineage>
        <taxon>Eukaryota</taxon>
        <taxon>Metazoa</taxon>
        <taxon>Ecdysozoa</taxon>
        <taxon>Tardigrada</taxon>
        <taxon>Eutardigrada</taxon>
        <taxon>Parachela</taxon>
        <taxon>Hypsibioidea</taxon>
        <taxon>Ramazzottiidae</taxon>
        <taxon>Ramazzottius</taxon>
    </lineage>
</organism>
<dbReference type="AlphaFoldDB" id="A0A1D1UTD4"/>